<dbReference type="Pfam" id="PF03874">
    <property type="entry name" value="RNA_pol_Rpb4"/>
    <property type="match status" value="1"/>
</dbReference>
<organism evidence="3 4">
    <name type="scientific">Nosema granulosis</name>
    <dbReference type="NCBI Taxonomy" id="83296"/>
    <lineage>
        <taxon>Eukaryota</taxon>
        <taxon>Fungi</taxon>
        <taxon>Fungi incertae sedis</taxon>
        <taxon>Microsporidia</taxon>
        <taxon>Nosematidae</taxon>
        <taxon>Nosema</taxon>
    </lineage>
</organism>
<dbReference type="InterPro" id="IPR010997">
    <property type="entry name" value="HRDC-like_sf"/>
</dbReference>
<evidence type="ECO:0000313" key="4">
    <source>
        <dbReference type="Proteomes" id="UP000740883"/>
    </source>
</evidence>
<dbReference type="InterPro" id="IPR038324">
    <property type="entry name" value="Rpb4/RPC9_sf"/>
</dbReference>
<dbReference type="SUPFAM" id="SSF47819">
    <property type="entry name" value="HRDC-like"/>
    <property type="match status" value="1"/>
</dbReference>
<evidence type="ECO:0000256" key="1">
    <source>
        <dbReference type="ARBA" id="ARBA00004123"/>
    </source>
</evidence>
<proteinExistence type="predicted"/>
<dbReference type="EMBL" id="SBJO01000019">
    <property type="protein sequence ID" value="KAF9764507.1"/>
    <property type="molecule type" value="Genomic_DNA"/>
</dbReference>
<accession>A0A9P6L032</accession>
<evidence type="ECO:0000256" key="2">
    <source>
        <dbReference type="ARBA" id="ARBA00023242"/>
    </source>
</evidence>
<dbReference type="InterPro" id="IPR005574">
    <property type="entry name" value="Rpb4/RPC9"/>
</dbReference>
<reference evidence="3 4" key="1">
    <citation type="journal article" date="2020" name="Genome Biol. Evol.">
        <title>Comparative genomics of strictly vertically transmitted, feminizing microsporidia endosymbionts of amphipod crustaceans.</title>
        <authorList>
            <person name="Cormier A."/>
            <person name="Chebbi M.A."/>
            <person name="Giraud I."/>
            <person name="Wattier R."/>
            <person name="Teixeira M."/>
            <person name="Gilbert C."/>
            <person name="Rigaud T."/>
            <person name="Cordaux R."/>
        </authorList>
    </citation>
    <scope>NUCLEOTIDE SEQUENCE [LARGE SCALE GENOMIC DNA]</scope>
    <source>
        <strain evidence="3 4">Ou3-Ou53</strain>
    </source>
</reference>
<keyword evidence="2" id="KW-0539">Nucleus</keyword>
<gene>
    <name evidence="3" type="ORF">NGRA_0504</name>
</gene>
<dbReference type="AlphaFoldDB" id="A0A9P6L032"/>
<comment type="caution">
    <text evidence="3">The sequence shown here is derived from an EMBL/GenBank/DDBJ whole genome shotgun (WGS) entry which is preliminary data.</text>
</comment>
<sequence>MKIIKKNVQFLTNTEAKNLLEKLGDLDESVMRYCTNDMAYDKIEIKKAELKEIGLYEFEIIQLLNLLPKQILDLQLVIEEMEERFDEFSLDKILNIFQD</sequence>
<dbReference type="GO" id="GO:0006352">
    <property type="term" value="P:DNA-templated transcription initiation"/>
    <property type="evidence" value="ECO:0007669"/>
    <property type="project" value="InterPro"/>
</dbReference>
<dbReference type="GO" id="GO:0030880">
    <property type="term" value="C:RNA polymerase complex"/>
    <property type="evidence" value="ECO:0007669"/>
    <property type="project" value="InterPro"/>
</dbReference>
<keyword evidence="4" id="KW-1185">Reference proteome</keyword>
<protein>
    <submittedName>
        <fullName evidence="3">Uncharacterized protein</fullName>
    </submittedName>
</protein>
<evidence type="ECO:0000313" key="3">
    <source>
        <dbReference type="EMBL" id="KAF9764507.1"/>
    </source>
</evidence>
<comment type="subcellular location">
    <subcellularLocation>
        <location evidence="1">Nucleus</location>
    </subcellularLocation>
</comment>
<dbReference type="OrthoDB" id="1746530at2759"/>
<dbReference type="Gene3D" id="1.20.1250.40">
    <property type="match status" value="1"/>
</dbReference>
<dbReference type="Proteomes" id="UP000740883">
    <property type="component" value="Unassembled WGS sequence"/>
</dbReference>
<dbReference type="GO" id="GO:0005634">
    <property type="term" value="C:nucleus"/>
    <property type="evidence" value="ECO:0007669"/>
    <property type="project" value="UniProtKB-SubCell"/>
</dbReference>
<dbReference type="GO" id="GO:0000166">
    <property type="term" value="F:nucleotide binding"/>
    <property type="evidence" value="ECO:0007669"/>
    <property type="project" value="InterPro"/>
</dbReference>
<name>A0A9P6L032_9MICR</name>